<feature type="transmembrane region" description="Helical" evidence="1">
    <location>
        <begin position="26"/>
        <end position="45"/>
    </location>
</feature>
<keyword evidence="1" id="KW-0472">Membrane</keyword>
<dbReference type="Proteomes" id="UP000218944">
    <property type="component" value="Unassembled WGS sequence"/>
</dbReference>
<sequence length="196" mass="19980">MLPSSGAGRDREQDGEWMGMGYRWGKAWGCAGVVVVLVAAGPVVLPASARSGESADAVLNCAGSNSVAFSPGLTFSAKPTQITGHGDYHCVSTDPSLTAAKSVIKGGGENSCLLSRSVTEERITWNTGERSTVVYDVGVVPQPAGEAVVLVAGKVTSGRFTGRRVASPGVQLTADPLRCGSGGVKLIEGPSALVFS</sequence>
<protein>
    <submittedName>
        <fullName evidence="2">Uncharacterized protein</fullName>
    </submittedName>
</protein>
<keyword evidence="3" id="KW-1185">Reference proteome</keyword>
<name>A0A2A2D680_9ACTN</name>
<dbReference type="AlphaFoldDB" id="A0A2A2D680"/>
<reference evidence="2 3" key="1">
    <citation type="submission" date="2017-08" db="EMBL/GenBank/DDBJ databases">
        <title>Genome sequence of Streptomyces albireticuli NRRL B-1670.</title>
        <authorList>
            <person name="Graham D.E."/>
            <person name="Mahan K.M."/>
            <person name="Klingeman D.M."/>
            <person name="Hettich R.L."/>
            <person name="Parry R.J."/>
            <person name="Spain J.C."/>
        </authorList>
    </citation>
    <scope>NUCLEOTIDE SEQUENCE [LARGE SCALE GENOMIC DNA]</scope>
    <source>
        <strain evidence="2 3">NRRL B-1670</strain>
    </source>
</reference>
<evidence type="ECO:0000256" key="1">
    <source>
        <dbReference type="SAM" id="Phobius"/>
    </source>
</evidence>
<organism evidence="2 3">
    <name type="scientific">Streptomyces albireticuli</name>
    <dbReference type="NCBI Taxonomy" id="1940"/>
    <lineage>
        <taxon>Bacteria</taxon>
        <taxon>Bacillati</taxon>
        <taxon>Actinomycetota</taxon>
        <taxon>Actinomycetes</taxon>
        <taxon>Kitasatosporales</taxon>
        <taxon>Streptomycetaceae</taxon>
        <taxon>Streptomyces</taxon>
    </lineage>
</organism>
<gene>
    <name evidence="2" type="ORF">CK936_20660</name>
</gene>
<accession>A0A2A2D680</accession>
<evidence type="ECO:0000313" key="2">
    <source>
        <dbReference type="EMBL" id="PAU47024.1"/>
    </source>
</evidence>
<proteinExistence type="predicted"/>
<dbReference type="EMBL" id="NSJV01000405">
    <property type="protein sequence ID" value="PAU47024.1"/>
    <property type="molecule type" value="Genomic_DNA"/>
</dbReference>
<comment type="caution">
    <text evidence="2">The sequence shown here is derived from an EMBL/GenBank/DDBJ whole genome shotgun (WGS) entry which is preliminary data.</text>
</comment>
<evidence type="ECO:0000313" key="3">
    <source>
        <dbReference type="Proteomes" id="UP000218944"/>
    </source>
</evidence>
<keyword evidence="1" id="KW-1133">Transmembrane helix</keyword>
<keyword evidence="1" id="KW-0812">Transmembrane</keyword>